<evidence type="ECO:0000313" key="3">
    <source>
        <dbReference type="Proteomes" id="UP001199106"/>
    </source>
</evidence>
<comment type="caution">
    <text evidence="2">The sequence shown here is derived from an EMBL/GenBank/DDBJ whole genome shotgun (WGS) entry which is preliminary data.</text>
</comment>
<protein>
    <submittedName>
        <fullName evidence="2">Uncharacterized protein</fullName>
    </submittedName>
</protein>
<dbReference type="AlphaFoldDB" id="A0AAD4NT02"/>
<dbReference type="EMBL" id="JAANER010000002">
    <property type="protein sequence ID" value="KAG9194751.1"/>
    <property type="molecule type" value="Genomic_DNA"/>
</dbReference>
<feature type="compositionally biased region" description="Low complexity" evidence="1">
    <location>
        <begin position="152"/>
        <end position="170"/>
    </location>
</feature>
<name>A0AAD4NT02_9PLEO</name>
<feature type="region of interest" description="Disordered" evidence="1">
    <location>
        <begin position="146"/>
        <end position="180"/>
    </location>
</feature>
<proteinExistence type="predicted"/>
<organism evidence="2 3">
    <name type="scientific">Alternaria panax</name>
    <dbReference type="NCBI Taxonomy" id="48097"/>
    <lineage>
        <taxon>Eukaryota</taxon>
        <taxon>Fungi</taxon>
        <taxon>Dikarya</taxon>
        <taxon>Ascomycota</taxon>
        <taxon>Pezizomycotina</taxon>
        <taxon>Dothideomycetes</taxon>
        <taxon>Pleosporomycetidae</taxon>
        <taxon>Pleosporales</taxon>
        <taxon>Pleosporineae</taxon>
        <taxon>Pleosporaceae</taxon>
        <taxon>Alternaria</taxon>
        <taxon>Alternaria sect. Panax</taxon>
    </lineage>
</organism>
<evidence type="ECO:0000256" key="1">
    <source>
        <dbReference type="SAM" id="MobiDB-lite"/>
    </source>
</evidence>
<dbReference type="Proteomes" id="UP001199106">
    <property type="component" value="Unassembled WGS sequence"/>
</dbReference>
<keyword evidence="3" id="KW-1185">Reference proteome</keyword>
<sequence length="260" mass="28741">MRVSPIRLPKATTLSSPSIVMLRRNSLEDSEPYIFPEPYAHTIFFSDDSFLVFGDGLVPPPPGYVRYSDTEEMGTTKQEELIRLADAGPQEGAENVPIASAGGEGMATAWSASQYHYQHRSGNTRDKVLMVATHPEDQLWDDELDAHDDLHSSSSPTSASISISPSTAPSLKPPQSVRNEAGNHPVSTLWLEMFLNPNEVDRKINVESYMYGSHGAYSIALRSNIQTIIDPSISVAEQTARDRKRCRGMFCSFAEISDDF</sequence>
<gene>
    <name evidence="2" type="ORF">G6011_04786</name>
</gene>
<accession>A0AAD4NT02</accession>
<reference evidence="2" key="1">
    <citation type="submission" date="2021-07" db="EMBL/GenBank/DDBJ databases">
        <title>Genome Resource of American Ginseng Black Spot Pathogen Alternaria panax.</title>
        <authorList>
            <person name="Qiu C."/>
            <person name="Wang W."/>
            <person name="Liu Z."/>
        </authorList>
    </citation>
    <scope>NUCLEOTIDE SEQUENCE</scope>
    <source>
        <strain evidence="2">BNCC115425</strain>
    </source>
</reference>
<evidence type="ECO:0000313" key="2">
    <source>
        <dbReference type="EMBL" id="KAG9194751.1"/>
    </source>
</evidence>